<name>A0A6M3Y5M5_9ZZZZ</name>
<gene>
    <name evidence="1" type="ORF">TM448B07095_0010</name>
</gene>
<sequence length="71" mass="8054">MDNRLKTIQCPHCNQIISGVISEIEIPRIKIKALMNLKDEILSNIEAKTGWGKNEIFSMISTVIDKNLEDV</sequence>
<evidence type="ECO:0000313" key="1">
    <source>
        <dbReference type="EMBL" id="QJI04274.1"/>
    </source>
</evidence>
<reference evidence="1" key="1">
    <citation type="submission" date="2020-03" db="EMBL/GenBank/DDBJ databases">
        <title>The deep terrestrial virosphere.</title>
        <authorList>
            <person name="Holmfeldt K."/>
            <person name="Nilsson E."/>
            <person name="Simone D."/>
            <person name="Lopez-Fernandez M."/>
            <person name="Wu X."/>
            <person name="de Brujin I."/>
            <person name="Lundin D."/>
            <person name="Andersson A."/>
            <person name="Bertilsson S."/>
            <person name="Dopson M."/>
        </authorList>
    </citation>
    <scope>NUCLEOTIDE SEQUENCE</scope>
    <source>
        <strain evidence="1">TM448B07095</strain>
    </source>
</reference>
<organism evidence="1">
    <name type="scientific">viral metagenome</name>
    <dbReference type="NCBI Taxonomy" id="1070528"/>
    <lineage>
        <taxon>unclassified sequences</taxon>
        <taxon>metagenomes</taxon>
        <taxon>organismal metagenomes</taxon>
    </lineage>
</organism>
<accession>A0A6M3Y5M5</accession>
<proteinExistence type="predicted"/>
<protein>
    <submittedName>
        <fullName evidence="1">Uncharacterized protein</fullName>
    </submittedName>
</protein>
<dbReference type="EMBL" id="MT145164">
    <property type="protein sequence ID" value="QJI04274.1"/>
    <property type="molecule type" value="Genomic_DNA"/>
</dbReference>
<dbReference type="AlphaFoldDB" id="A0A6M3Y5M5"/>